<reference evidence="2 3" key="1">
    <citation type="submission" date="2024-02" db="EMBL/GenBank/DDBJ databases">
        <authorList>
            <person name="Chen Y."/>
            <person name="Shah S."/>
            <person name="Dougan E. K."/>
            <person name="Thang M."/>
            <person name="Chan C."/>
        </authorList>
    </citation>
    <scope>NUCLEOTIDE SEQUENCE [LARGE SCALE GENOMIC DNA]</scope>
</reference>
<evidence type="ECO:0000313" key="2">
    <source>
        <dbReference type="EMBL" id="CAK9053219.1"/>
    </source>
</evidence>
<keyword evidence="3" id="KW-1185">Reference proteome</keyword>
<dbReference type="Proteomes" id="UP001642484">
    <property type="component" value="Unassembled WGS sequence"/>
</dbReference>
<protein>
    <submittedName>
        <fullName evidence="2">Uncharacterized protein</fullName>
    </submittedName>
</protein>
<name>A0ABP0MP47_9DINO</name>
<sequence length="422" mass="46705">MQEASDCCSVPSHSCVSLAKGIGLVGGEMHEPAAMDIDAMIQASKDRIESAQRRLADLQREKTIELPETHPEGAPYVARADGGFVAGNAVTLRRYVTPKKDGTLKCSKDCFDLYQQPGGSAKLKALLTRHGQLGIVEASVKRWIERKARFDKKGGWYTKIWLATERHWTKPMIQTAWEWAEKRGKKRKNPVHGEEEICFVLDDEFLLREERGQSLSASGSFEMEDPDADLLDGVVVPEASVHANDAANFAADQMCGHEDGDKNEAARAGSSSFKLHFPSLKQNVSQLSLLPTFVDVCSKKLDNSDKVLEQLQDVGTAKAIELIGQMKTVLAELKKTHQRMIEIQADSLVNVDRDFEKELQPLLTTCTKLDVTLNNYVVRARSIKKPKAKASDSGRAKSKAQPKKKAKAKKQPRKRAAPAGEE</sequence>
<evidence type="ECO:0000313" key="3">
    <source>
        <dbReference type="Proteomes" id="UP001642484"/>
    </source>
</evidence>
<gene>
    <name evidence="2" type="ORF">CCMP2556_LOCUS26754</name>
</gene>
<dbReference type="EMBL" id="CAXAMN010018890">
    <property type="protein sequence ID" value="CAK9053219.1"/>
    <property type="molecule type" value="Genomic_DNA"/>
</dbReference>
<comment type="caution">
    <text evidence="2">The sequence shown here is derived from an EMBL/GenBank/DDBJ whole genome shotgun (WGS) entry which is preliminary data.</text>
</comment>
<feature type="region of interest" description="Disordered" evidence="1">
    <location>
        <begin position="384"/>
        <end position="422"/>
    </location>
</feature>
<organism evidence="2 3">
    <name type="scientific">Durusdinium trenchii</name>
    <dbReference type="NCBI Taxonomy" id="1381693"/>
    <lineage>
        <taxon>Eukaryota</taxon>
        <taxon>Sar</taxon>
        <taxon>Alveolata</taxon>
        <taxon>Dinophyceae</taxon>
        <taxon>Suessiales</taxon>
        <taxon>Symbiodiniaceae</taxon>
        <taxon>Durusdinium</taxon>
    </lineage>
</organism>
<accession>A0ABP0MP47</accession>
<evidence type="ECO:0000256" key="1">
    <source>
        <dbReference type="SAM" id="MobiDB-lite"/>
    </source>
</evidence>
<proteinExistence type="predicted"/>
<feature type="compositionally biased region" description="Basic residues" evidence="1">
    <location>
        <begin position="396"/>
        <end position="416"/>
    </location>
</feature>